<dbReference type="AlphaFoldDB" id="A0A7J7I9L7"/>
<comment type="caution">
    <text evidence="2">The sequence shown here is derived from an EMBL/GenBank/DDBJ whole genome shotgun (WGS) entry which is preliminary data.</text>
</comment>
<gene>
    <name evidence="2" type="ORF">HYC85_002922</name>
</gene>
<evidence type="ECO:0000313" key="2">
    <source>
        <dbReference type="EMBL" id="KAF5961713.1"/>
    </source>
</evidence>
<evidence type="ECO:0000313" key="3">
    <source>
        <dbReference type="Proteomes" id="UP000593564"/>
    </source>
</evidence>
<dbReference type="Proteomes" id="UP000593564">
    <property type="component" value="Unassembled WGS sequence"/>
</dbReference>
<feature type="compositionally biased region" description="Basic and acidic residues" evidence="1">
    <location>
        <begin position="37"/>
        <end position="47"/>
    </location>
</feature>
<dbReference type="EMBL" id="JACBKZ010000001">
    <property type="protein sequence ID" value="KAF5961713.1"/>
    <property type="molecule type" value="Genomic_DNA"/>
</dbReference>
<keyword evidence="3" id="KW-1185">Reference proteome</keyword>
<accession>A0A7J7I9L7</accession>
<sequence>MSIVRKFVRQLVLVPAPAPEVEMGTVQLLTTRVEKGSEIRTMDDSATRNRSTATNRSRTTSATKGDSVTTSQGARTSPNARLTLHKGKAVMSLAP</sequence>
<feature type="region of interest" description="Disordered" evidence="1">
    <location>
        <begin position="37"/>
        <end position="95"/>
    </location>
</feature>
<feature type="compositionally biased region" description="Low complexity" evidence="1">
    <location>
        <begin position="48"/>
        <end position="63"/>
    </location>
</feature>
<reference evidence="3" key="1">
    <citation type="journal article" date="2020" name="Nat. Commun.">
        <title>Genome assembly of wild tea tree DASZ reveals pedigree and selection history of tea varieties.</title>
        <authorList>
            <person name="Zhang W."/>
            <person name="Zhang Y."/>
            <person name="Qiu H."/>
            <person name="Guo Y."/>
            <person name="Wan H."/>
            <person name="Zhang X."/>
            <person name="Scossa F."/>
            <person name="Alseekh S."/>
            <person name="Zhang Q."/>
            <person name="Wang P."/>
            <person name="Xu L."/>
            <person name="Schmidt M.H."/>
            <person name="Jia X."/>
            <person name="Li D."/>
            <person name="Zhu A."/>
            <person name="Guo F."/>
            <person name="Chen W."/>
            <person name="Ni D."/>
            <person name="Usadel B."/>
            <person name="Fernie A.R."/>
            <person name="Wen W."/>
        </authorList>
    </citation>
    <scope>NUCLEOTIDE SEQUENCE [LARGE SCALE GENOMIC DNA]</scope>
    <source>
        <strain evidence="3">cv. G240</strain>
    </source>
</reference>
<feature type="compositionally biased region" description="Polar residues" evidence="1">
    <location>
        <begin position="64"/>
        <end position="80"/>
    </location>
</feature>
<name>A0A7J7I9L7_CAMSI</name>
<evidence type="ECO:0000256" key="1">
    <source>
        <dbReference type="SAM" id="MobiDB-lite"/>
    </source>
</evidence>
<protein>
    <submittedName>
        <fullName evidence="2">Uncharacterized protein</fullName>
    </submittedName>
</protein>
<proteinExistence type="predicted"/>
<reference evidence="2 3" key="2">
    <citation type="submission" date="2020-07" db="EMBL/GenBank/DDBJ databases">
        <title>Genome assembly of wild tea tree DASZ reveals pedigree and selection history of tea varieties.</title>
        <authorList>
            <person name="Zhang W."/>
        </authorList>
    </citation>
    <scope>NUCLEOTIDE SEQUENCE [LARGE SCALE GENOMIC DNA]</scope>
    <source>
        <strain evidence="3">cv. G240</strain>
        <tissue evidence="2">Leaf</tissue>
    </source>
</reference>
<organism evidence="2 3">
    <name type="scientific">Camellia sinensis</name>
    <name type="common">Tea plant</name>
    <name type="synonym">Thea sinensis</name>
    <dbReference type="NCBI Taxonomy" id="4442"/>
    <lineage>
        <taxon>Eukaryota</taxon>
        <taxon>Viridiplantae</taxon>
        <taxon>Streptophyta</taxon>
        <taxon>Embryophyta</taxon>
        <taxon>Tracheophyta</taxon>
        <taxon>Spermatophyta</taxon>
        <taxon>Magnoliopsida</taxon>
        <taxon>eudicotyledons</taxon>
        <taxon>Gunneridae</taxon>
        <taxon>Pentapetalae</taxon>
        <taxon>asterids</taxon>
        <taxon>Ericales</taxon>
        <taxon>Theaceae</taxon>
        <taxon>Camellia</taxon>
    </lineage>
</organism>